<evidence type="ECO:0000256" key="1">
    <source>
        <dbReference type="SAM" id="MobiDB-lite"/>
    </source>
</evidence>
<proteinExistence type="predicted"/>
<dbReference type="EMBL" id="JFBX01000622">
    <property type="protein sequence ID" value="KXH33230.1"/>
    <property type="molecule type" value="Genomic_DNA"/>
</dbReference>
<protein>
    <submittedName>
        <fullName evidence="2">Uncharacterized protein</fullName>
    </submittedName>
</protein>
<gene>
    <name evidence="2" type="ORF">CSIM01_03144</name>
</gene>
<evidence type="ECO:0000313" key="2">
    <source>
        <dbReference type="EMBL" id="KXH33230.1"/>
    </source>
</evidence>
<organism evidence="2 3">
    <name type="scientific">Colletotrichum simmondsii</name>
    <dbReference type="NCBI Taxonomy" id="703756"/>
    <lineage>
        <taxon>Eukaryota</taxon>
        <taxon>Fungi</taxon>
        <taxon>Dikarya</taxon>
        <taxon>Ascomycota</taxon>
        <taxon>Pezizomycotina</taxon>
        <taxon>Sordariomycetes</taxon>
        <taxon>Hypocreomycetidae</taxon>
        <taxon>Glomerellales</taxon>
        <taxon>Glomerellaceae</taxon>
        <taxon>Colletotrichum</taxon>
        <taxon>Colletotrichum acutatum species complex</taxon>
    </lineage>
</organism>
<comment type="caution">
    <text evidence="2">The sequence shown here is derived from an EMBL/GenBank/DDBJ whole genome shotgun (WGS) entry which is preliminary data.</text>
</comment>
<dbReference type="Proteomes" id="UP000070328">
    <property type="component" value="Unassembled WGS sequence"/>
</dbReference>
<name>A0A135SBE8_9PEZI</name>
<accession>A0A135SBE8</accession>
<sequence>MVGAPSNAFSVTKEDDAAFMLDVGTGAEGGGGGGGDALTVIGGSGNGGSSAGNSEGPEKSVGSAGSDRECNTADRPSPSVEAIVKSCGVLKWLVGVGLVQGVTWSLS</sequence>
<reference evidence="2 3" key="1">
    <citation type="submission" date="2014-02" db="EMBL/GenBank/DDBJ databases">
        <title>The genome sequence of Colletotrichum simmondsii CBS122122.</title>
        <authorList>
            <person name="Baroncelli R."/>
            <person name="Thon M.R."/>
        </authorList>
    </citation>
    <scope>NUCLEOTIDE SEQUENCE [LARGE SCALE GENOMIC DNA]</scope>
    <source>
        <strain evidence="2 3">CBS122122</strain>
    </source>
</reference>
<keyword evidence="3" id="KW-1185">Reference proteome</keyword>
<feature type="region of interest" description="Disordered" evidence="1">
    <location>
        <begin position="22"/>
        <end position="76"/>
    </location>
</feature>
<evidence type="ECO:0000313" key="3">
    <source>
        <dbReference type="Proteomes" id="UP000070328"/>
    </source>
</evidence>
<dbReference type="AlphaFoldDB" id="A0A135SBE8"/>
<feature type="compositionally biased region" description="Gly residues" evidence="1">
    <location>
        <begin position="26"/>
        <end position="50"/>
    </location>
</feature>